<proteinExistence type="predicted"/>
<organism evidence="1">
    <name type="scientific">Wolbachia endosymbiont of Aleurodicus floccissimus</name>
    <dbReference type="NCBI Taxonomy" id="2152762"/>
    <lineage>
        <taxon>Bacteria</taxon>
        <taxon>Pseudomonadati</taxon>
        <taxon>Pseudomonadota</taxon>
        <taxon>Alphaproteobacteria</taxon>
        <taxon>Rickettsiales</taxon>
        <taxon>Anaplasmataceae</taxon>
        <taxon>Wolbachieae</taxon>
        <taxon>Wolbachia</taxon>
    </lineage>
</organism>
<dbReference type="EMBL" id="OUNF01000273">
    <property type="protein sequence ID" value="SPP34191.1"/>
    <property type="molecule type" value="Genomic_DNA"/>
</dbReference>
<protein>
    <recommendedName>
        <fullName evidence="2">ParD-like antitoxin of type II bacterial toxin-antitoxin system</fullName>
    </recommendedName>
</protein>
<evidence type="ECO:0000313" key="1">
    <source>
        <dbReference type="EMBL" id="SPP34191.1"/>
    </source>
</evidence>
<name>A0A3B0JM58_9RICK</name>
<reference evidence="1" key="1">
    <citation type="submission" date="2018-04" db="EMBL/GenBank/DDBJ databases">
        <authorList>
            <person name="Go L.Y."/>
            <person name="Mitchell J.A."/>
        </authorList>
    </citation>
    <scope>NUCLEOTIDE SEQUENCE</scope>
    <source>
        <strain evidence="1">WBAF</strain>
    </source>
</reference>
<accession>A0A3B0JM58</accession>
<dbReference type="Pfam" id="PF11903">
    <property type="entry name" value="ParD_like"/>
    <property type="match status" value="1"/>
</dbReference>
<gene>
    <name evidence="1" type="ORF">WBAF_1007</name>
</gene>
<sequence length="72" mass="8203">MSITVNLDGKFEKIVQSHSILQNRSVPQQIEHWAKIGQIVEDNPELSYNIIKEILSGIEDAKLGNIEEYKPL</sequence>
<dbReference type="InterPro" id="IPR021831">
    <property type="entry name" value="ParD-like"/>
</dbReference>
<evidence type="ECO:0008006" key="2">
    <source>
        <dbReference type="Google" id="ProtNLM"/>
    </source>
</evidence>
<dbReference type="AlphaFoldDB" id="A0A3B0JM58"/>